<dbReference type="Pfam" id="PF00316">
    <property type="entry name" value="FBPase"/>
    <property type="match status" value="1"/>
</dbReference>
<dbReference type="Gene3D" id="3.40.190.80">
    <property type="match status" value="1"/>
</dbReference>
<evidence type="ECO:0000259" key="15">
    <source>
        <dbReference type="Pfam" id="PF18913"/>
    </source>
</evidence>
<dbReference type="PANTHER" id="PTHR11556">
    <property type="entry name" value="FRUCTOSE-1,6-BISPHOSPHATASE-RELATED"/>
    <property type="match status" value="1"/>
</dbReference>
<dbReference type="OMA" id="YIPENCP"/>
<keyword evidence="9 12" id="KW-0119">Carbohydrate metabolism</keyword>
<dbReference type="NCBIfam" id="NF006779">
    <property type="entry name" value="PRK09293.1-3"/>
    <property type="match status" value="1"/>
</dbReference>
<dbReference type="GO" id="GO:0005986">
    <property type="term" value="P:sucrose biosynthetic process"/>
    <property type="evidence" value="ECO:0007669"/>
    <property type="project" value="TreeGrafter"/>
</dbReference>
<evidence type="ECO:0000256" key="3">
    <source>
        <dbReference type="ARBA" id="ARBA00010941"/>
    </source>
</evidence>
<evidence type="ECO:0000256" key="11">
    <source>
        <dbReference type="ARBA" id="ARBA00081210"/>
    </source>
</evidence>
<feature type="binding site" evidence="12">
    <location>
        <position position="275"/>
    </location>
    <ligand>
        <name>substrate</name>
    </ligand>
</feature>
<comment type="catalytic activity">
    <reaction evidence="1 12">
        <text>beta-D-fructose 1,6-bisphosphate + H2O = beta-D-fructose 6-phosphate + phosphate</text>
        <dbReference type="Rhea" id="RHEA:11064"/>
        <dbReference type="ChEBI" id="CHEBI:15377"/>
        <dbReference type="ChEBI" id="CHEBI:32966"/>
        <dbReference type="ChEBI" id="CHEBI:43474"/>
        <dbReference type="ChEBI" id="CHEBI:57634"/>
        <dbReference type="EC" id="3.1.3.11"/>
    </reaction>
</comment>
<dbReference type="EMBL" id="QKQP01000001">
    <property type="protein sequence ID" value="PZD82788.1"/>
    <property type="molecule type" value="Genomic_DNA"/>
</dbReference>
<dbReference type="Pfam" id="PF18913">
    <property type="entry name" value="FBPase_C"/>
    <property type="match status" value="1"/>
</dbReference>
<comment type="cofactor">
    <cofactor evidence="12">
        <name>Mg(2+)</name>
        <dbReference type="ChEBI" id="CHEBI:18420"/>
    </cofactor>
    <text evidence="12">Binds 2 magnesium ions per subunit.</text>
</comment>
<keyword evidence="6 12" id="KW-0479">Metal-binding</keyword>
<feature type="binding site" evidence="12">
    <location>
        <position position="114"/>
    </location>
    <ligand>
        <name>Mg(2+)</name>
        <dbReference type="ChEBI" id="CHEBI:18420"/>
        <label>1</label>
    </ligand>
</feature>
<feature type="domain" description="Fructose-1-6-bisphosphatase class 1 C-terminal" evidence="15">
    <location>
        <begin position="199"/>
        <end position="332"/>
    </location>
</feature>
<evidence type="ECO:0000256" key="1">
    <source>
        <dbReference type="ARBA" id="ARBA00001273"/>
    </source>
</evidence>
<dbReference type="GO" id="GO:0000287">
    <property type="term" value="F:magnesium ion binding"/>
    <property type="evidence" value="ECO:0007669"/>
    <property type="project" value="UniProtKB-UniRule"/>
</dbReference>
<dbReference type="CDD" id="cd00354">
    <property type="entry name" value="FBPase"/>
    <property type="match status" value="1"/>
</dbReference>
<comment type="pathway">
    <text evidence="2">Carbohydrate biosynthesis; Calvin cycle.</text>
</comment>
<evidence type="ECO:0000256" key="7">
    <source>
        <dbReference type="ARBA" id="ARBA00022801"/>
    </source>
</evidence>
<dbReference type="GeneID" id="65279574"/>
<evidence type="ECO:0000256" key="4">
    <source>
        <dbReference type="ARBA" id="ARBA00013093"/>
    </source>
</evidence>
<feature type="domain" description="Fructose-1-6-bisphosphatase class I N-terminal" evidence="14">
    <location>
        <begin position="6"/>
        <end position="194"/>
    </location>
</feature>
<feature type="binding site" evidence="12">
    <location>
        <position position="92"/>
    </location>
    <ligand>
        <name>Mg(2+)</name>
        <dbReference type="ChEBI" id="CHEBI:18420"/>
        <label>1</label>
    </ligand>
</feature>
<feature type="binding site" evidence="12">
    <location>
        <position position="114"/>
    </location>
    <ligand>
        <name>Mg(2+)</name>
        <dbReference type="ChEBI" id="CHEBI:18420"/>
        <label>2</label>
    </ligand>
</feature>
<comment type="subcellular location">
    <subcellularLocation>
        <location evidence="12">Cytoplasm</location>
    </subcellularLocation>
</comment>
<dbReference type="Proteomes" id="UP000248886">
    <property type="component" value="Unassembled WGS sequence"/>
</dbReference>
<dbReference type="AlphaFoldDB" id="A0A2W1K721"/>
<dbReference type="RefSeq" id="WP_012536009.1">
    <property type="nucleotide sequence ID" value="NZ_AP025160.1"/>
</dbReference>
<evidence type="ECO:0000256" key="13">
    <source>
        <dbReference type="RuleBase" id="RU000508"/>
    </source>
</evidence>
<dbReference type="GO" id="GO:0042132">
    <property type="term" value="F:fructose 1,6-bisphosphate 1-phosphatase activity"/>
    <property type="evidence" value="ECO:0007669"/>
    <property type="project" value="UniProtKB-UniRule"/>
</dbReference>
<dbReference type="GO" id="GO:0030388">
    <property type="term" value="P:fructose 1,6-bisphosphate metabolic process"/>
    <property type="evidence" value="ECO:0007669"/>
    <property type="project" value="TreeGrafter"/>
</dbReference>
<dbReference type="SUPFAM" id="SSF56655">
    <property type="entry name" value="Carbohydrate phosphatase"/>
    <property type="match status" value="1"/>
</dbReference>
<evidence type="ECO:0000256" key="8">
    <source>
        <dbReference type="ARBA" id="ARBA00022842"/>
    </source>
</evidence>
<dbReference type="NCBIfam" id="NF006778">
    <property type="entry name" value="PRK09293.1-1"/>
    <property type="match status" value="1"/>
</dbReference>
<dbReference type="GO" id="GO:0006002">
    <property type="term" value="P:fructose 6-phosphate metabolic process"/>
    <property type="evidence" value="ECO:0007669"/>
    <property type="project" value="TreeGrafter"/>
</dbReference>
<dbReference type="InterPro" id="IPR000146">
    <property type="entry name" value="FBPase_class-1"/>
</dbReference>
<dbReference type="InterPro" id="IPR020548">
    <property type="entry name" value="Fructose_bisphosphatase_AS"/>
</dbReference>
<dbReference type="EC" id="3.1.3.11" evidence="4 12"/>
<dbReference type="NCBIfam" id="NF006780">
    <property type="entry name" value="PRK09293.1-4"/>
    <property type="match status" value="1"/>
</dbReference>
<feature type="binding site" evidence="12">
    <location>
        <position position="117"/>
    </location>
    <ligand>
        <name>Mg(2+)</name>
        <dbReference type="ChEBI" id="CHEBI:18420"/>
        <label>2</label>
    </ligand>
</feature>
<dbReference type="PANTHER" id="PTHR11556:SF35">
    <property type="entry name" value="SEDOHEPTULOSE-1,7-BISPHOSPHATASE, CHLOROPLASTIC"/>
    <property type="match status" value="1"/>
</dbReference>
<feature type="binding site" evidence="12">
    <location>
        <position position="116"/>
    </location>
    <ligand>
        <name>Mg(2+)</name>
        <dbReference type="ChEBI" id="CHEBI:18420"/>
        <label>1</label>
    </ligand>
</feature>
<dbReference type="PROSITE" id="PS00124">
    <property type="entry name" value="FBPASE"/>
    <property type="match status" value="1"/>
</dbReference>
<keyword evidence="7 12" id="KW-0378">Hydrolase</keyword>
<dbReference type="SMR" id="A0A2W1K721"/>
<organism evidence="16 17">
    <name type="scientific">Acidithiobacillus ferrooxidans</name>
    <name type="common">Thiobacillus ferrooxidans</name>
    <dbReference type="NCBI Taxonomy" id="920"/>
    <lineage>
        <taxon>Bacteria</taxon>
        <taxon>Pseudomonadati</taxon>
        <taxon>Pseudomonadota</taxon>
        <taxon>Acidithiobacillia</taxon>
        <taxon>Acidithiobacillales</taxon>
        <taxon>Acidithiobacillaceae</taxon>
        <taxon>Acidithiobacillus</taxon>
    </lineage>
</organism>
<evidence type="ECO:0000256" key="2">
    <source>
        <dbReference type="ARBA" id="ARBA00005215"/>
    </source>
</evidence>
<comment type="similarity">
    <text evidence="3 12 13">Belongs to the FBPase class 1 family.</text>
</comment>
<proteinExistence type="inferred from homology"/>
<protein>
    <recommendedName>
        <fullName evidence="10 12">Fructose-1,6-bisphosphatase class 1</fullName>
        <shortName evidence="12">FBPase class 1</shortName>
        <ecNumber evidence="4 12">3.1.3.11</ecNumber>
    </recommendedName>
    <alternativeName>
        <fullName evidence="11 12">D-fructose-1,6-bisphosphate 1-phosphohydrolase class 1</fullName>
    </alternativeName>
</protein>
<comment type="subunit">
    <text evidence="12">Homotetramer.</text>
</comment>
<keyword evidence="5 12" id="KW-0963">Cytoplasm</keyword>
<feature type="binding site" evidence="12">
    <location>
        <position position="209"/>
    </location>
    <ligand>
        <name>substrate</name>
    </ligand>
</feature>
<dbReference type="GO" id="GO:0006000">
    <property type="term" value="P:fructose metabolic process"/>
    <property type="evidence" value="ECO:0007669"/>
    <property type="project" value="TreeGrafter"/>
</dbReference>
<sequence>MHIGTTLSQFIIEETRLYPGASGDFAGLLNDLTTSCKFIGAQVYRGALVGALGSAGTDNVQGEVQKKLDIISNEAILKSMDWTGHLAGMASEEMDDPYPIPRNIPRGKYLLLFDPLDGSSNTDVGISVGTIFSILKAPVAGRDAELADFLQPGVEQVCAGYALYGSSNMLVYSTGYGVNGFTLDPSIGEYILTHNQMRIPEDTSEYAINMSNHRHWQKPVQRYIDELNQGTDGPRQRDFNMRWVGSMVADVHRILCRGGIFLYPFDQRDPKKPGKLRLLYEANPMSYLVEQAGGAASTGTTRILDIVPQGLHQRIPVILGAKNEVERVVAYHQGSFVIP</sequence>
<dbReference type="PIRSF" id="PIRSF500210">
    <property type="entry name" value="FBPtase"/>
    <property type="match status" value="1"/>
</dbReference>
<dbReference type="GO" id="GO:0006094">
    <property type="term" value="P:gluconeogenesis"/>
    <property type="evidence" value="ECO:0007669"/>
    <property type="project" value="UniProtKB-UniRule"/>
</dbReference>
<evidence type="ECO:0000313" key="17">
    <source>
        <dbReference type="Proteomes" id="UP000248886"/>
    </source>
</evidence>
<comment type="caution">
    <text evidence="16">The sequence shown here is derived from an EMBL/GenBank/DDBJ whole genome shotgun (WGS) entry which is preliminary data.</text>
</comment>
<evidence type="ECO:0000259" key="14">
    <source>
        <dbReference type="Pfam" id="PF00316"/>
    </source>
</evidence>
<feature type="binding site" evidence="12">
    <location>
        <position position="281"/>
    </location>
    <ligand>
        <name>Mg(2+)</name>
        <dbReference type="ChEBI" id="CHEBI:18420"/>
        <label>2</label>
    </ligand>
</feature>
<feature type="binding site" evidence="12">
    <location>
        <begin position="117"/>
        <end position="120"/>
    </location>
    <ligand>
        <name>substrate</name>
    </ligand>
</feature>
<accession>A0A2W1K721</accession>
<evidence type="ECO:0000313" key="16">
    <source>
        <dbReference type="EMBL" id="PZD82788.1"/>
    </source>
</evidence>
<gene>
    <name evidence="12" type="primary">fbp</name>
    <name evidence="16" type="ORF">DN052_07255</name>
</gene>
<evidence type="ECO:0000256" key="9">
    <source>
        <dbReference type="ARBA" id="ARBA00023277"/>
    </source>
</evidence>
<dbReference type="InterPro" id="IPR033391">
    <property type="entry name" value="FBPase_N"/>
</dbReference>
<evidence type="ECO:0000256" key="12">
    <source>
        <dbReference type="HAMAP-Rule" id="MF_01855"/>
    </source>
</evidence>
<dbReference type="Gene3D" id="3.30.540.10">
    <property type="entry name" value="Fructose-1,6-Bisphosphatase, subunit A, domain 1"/>
    <property type="match status" value="1"/>
</dbReference>
<name>A0A2W1K721_ACIFR</name>
<dbReference type="PRINTS" id="PR00115">
    <property type="entry name" value="F16BPHPHTASE"/>
</dbReference>
<dbReference type="HAMAP" id="MF_01855">
    <property type="entry name" value="FBPase_class1"/>
    <property type="match status" value="1"/>
</dbReference>
<keyword evidence="8 12" id="KW-0460">Magnesium</keyword>
<dbReference type="FunFam" id="3.30.540.10:FF:000002">
    <property type="entry name" value="Fructose-1,6-bisphosphatase class 1"/>
    <property type="match status" value="1"/>
</dbReference>
<dbReference type="InterPro" id="IPR044015">
    <property type="entry name" value="FBPase_C_dom"/>
</dbReference>
<comment type="caution">
    <text evidence="12">Lacks conserved residue(s) required for the propagation of feature annotation.</text>
</comment>
<evidence type="ECO:0000256" key="10">
    <source>
        <dbReference type="ARBA" id="ARBA00072069"/>
    </source>
</evidence>
<evidence type="ECO:0000256" key="5">
    <source>
        <dbReference type="ARBA" id="ARBA00022490"/>
    </source>
</evidence>
<reference evidence="16 17" key="1">
    <citation type="submission" date="2018-06" db="EMBL/GenBank/DDBJ databases">
        <title>Draft sequence of Acidithiobacillus ferrooxidans CCM 4253.</title>
        <authorList>
            <person name="Moya-Beltran A."/>
            <person name="Castro M."/>
            <person name="Covarrubias P.C."/>
            <person name="Issotta F."/>
            <person name="Janiczek O."/>
            <person name="Mandl M."/>
            <person name="Kucera J."/>
            <person name="Quatrini R."/>
        </authorList>
    </citation>
    <scope>NUCLEOTIDE SEQUENCE [LARGE SCALE GENOMIC DNA]</scope>
    <source>
        <strain evidence="16 17">CCM 4253</strain>
    </source>
</reference>
<dbReference type="OrthoDB" id="9806756at2"/>
<evidence type="ECO:0000256" key="6">
    <source>
        <dbReference type="ARBA" id="ARBA00022723"/>
    </source>
</evidence>
<dbReference type="FunFam" id="3.40.190.80:FF:000011">
    <property type="entry name" value="Fructose-1,6-bisphosphatase class 1"/>
    <property type="match status" value="1"/>
</dbReference>
<dbReference type="InterPro" id="IPR028343">
    <property type="entry name" value="FBPtase"/>
</dbReference>
<dbReference type="GO" id="GO:0005829">
    <property type="term" value="C:cytosol"/>
    <property type="evidence" value="ECO:0007669"/>
    <property type="project" value="TreeGrafter"/>
</dbReference>
<dbReference type="PIRSF" id="PIRSF000904">
    <property type="entry name" value="FBPtase_SBPase"/>
    <property type="match status" value="1"/>
</dbReference>